<dbReference type="STRING" id="50376.A0A517LE78"/>
<dbReference type="GO" id="GO:0005886">
    <property type="term" value="C:plasma membrane"/>
    <property type="evidence" value="ECO:0007669"/>
    <property type="project" value="TreeGrafter"/>
</dbReference>
<feature type="transmembrane region" description="Helical" evidence="6">
    <location>
        <begin position="114"/>
        <end position="137"/>
    </location>
</feature>
<dbReference type="PANTHER" id="PTHR23501">
    <property type="entry name" value="MAJOR FACILITATOR SUPERFAMILY"/>
    <property type="match status" value="1"/>
</dbReference>
<evidence type="ECO:0000259" key="7">
    <source>
        <dbReference type="PROSITE" id="PS50850"/>
    </source>
</evidence>
<feature type="transmembrane region" description="Helical" evidence="6">
    <location>
        <begin position="403"/>
        <end position="426"/>
    </location>
</feature>
<feature type="transmembrane region" description="Helical" evidence="6">
    <location>
        <begin position="237"/>
        <end position="260"/>
    </location>
</feature>
<feature type="transmembrane region" description="Helical" evidence="6">
    <location>
        <begin position="433"/>
        <end position="452"/>
    </location>
</feature>
<dbReference type="InterPro" id="IPR036259">
    <property type="entry name" value="MFS_trans_sf"/>
</dbReference>
<dbReference type="Proteomes" id="UP000316270">
    <property type="component" value="Chromosome 10"/>
</dbReference>
<accession>A0A517LE78</accession>
<reference evidence="8 9" key="1">
    <citation type="submission" date="2019-07" db="EMBL/GenBank/DDBJ databases">
        <title>Finished genome of Venturia effusa.</title>
        <authorList>
            <person name="Young C.A."/>
            <person name="Cox M.P."/>
            <person name="Ganley A.R.D."/>
            <person name="David W.J."/>
        </authorList>
    </citation>
    <scope>NUCLEOTIDE SEQUENCE [LARGE SCALE GENOMIC DNA]</scope>
    <source>
        <strain evidence="9">albino</strain>
    </source>
</reference>
<feature type="transmembrane region" description="Helical" evidence="6">
    <location>
        <begin position="72"/>
        <end position="94"/>
    </location>
</feature>
<evidence type="ECO:0000256" key="1">
    <source>
        <dbReference type="ARBA" id="ARBA00004141"/>
    </source>
</evidence>
<feature type="transmembrane region" description="Helical" evidence="6">
    <location>
        <begin position="571"/>
        <end position="590"/>
    </location>
</feature>
<keyword evidence="9" id="KW-1185">Reference proteome</keyword>
<protein>
    <recommendedName>
        <fullName evidence="7">Major facilitator superfamily (MFS) profile domain-containing protein</fullName>
    </recommendedName>
</protein>
<dbReference type="GO" id="GO:0022857">
    <property type="term" value="F:transmembrane transporter activity"/>
    <property type="evidence" value="ECO:0007669"/>
    <property type="project" value="InterPro"/>
</dbReference>
<evidence type="ECO:0000313" key="8">
    <source>
        <dbReference type="EMBL" id="QDS73933.1"/>
    </source>
</evidence>
<evidence type="ECO:0000256" key="3">
    <source>
        <dbReference type="ARBA" id="ARBA00022989"/>
    </source>
</evidence>
<evidence type="ECO:0000256" key="4">
    <source>
        <dbReference type="ARBA" id="ARBA00023136"/>
    </source>
</evidence>
<dbReference type="AlphaFoldDB" id="A0A517LE78"/>
<keyword evidence="2 6" id="KW-0812">Transmembrane</keyword>
<dbReference type="SUPFAM" id="SSF103473">
    <property type="entry name" value="MFS general substrate transporter"/>
    <property type="match status" value="1"/>
</dbReference>
<sequence length="606" mass="66757">MGMSDKIKPNAGLDDGAPEVAHSVPGAMPMETTSAEGYHSKEIRALPSQDSDHDDEYVHKDMQRGIQKMEGLAQVWPTWALYVTYALVWVIYFIDALEGPTGWALTPYVTSEFQLHGLTALTGVVASLVAGLARLPMAKIIDIWGRPEGLAISVLLMTIGSIMMAATNSVQMYAAAEVFSQTGGNCRNYILGVLLADTSQLKNRGLILAYIASPYLITTFTSGYYAQAMLNGPGWRWAFGIFAILHPIINFPLFALLMFYQRKAIQKGLVATRATGRNFFQSVKYYTIEFDVLGLCLIIAGFAIFLLPFNIYYYQGDTLAEQWTSPLVLSMIIVGLFTIFSFAIWEWKFAPVQVIPFHLLRDRTILGACFLAAIFFVQFYIWNSFFSSFLQVVPNLDLARTGYIQNIYSMGSCFWSFAAGLIVRYYGDTKWQSLFFGMPMTLLGVALMIVFRQPDINIGYIIMCQIFIAVGGGSLVIAQQVIAMAATTHQYIAIVLAILAVFNAIGGGIGSTIAGAVWTGTFYADLANLLPPETVANSTLIGASIATQLSYPVGDPTRIAIQIAYGNAQRYMLITATALTCLGFPAILMWRAIDARDRKQVKGRVF</sequence>
<gene>
    <name evidence="8" type="ORF">FKW77_007837</name>
</gene>
<feature type="transmembrane region" description="Helical" evidence="6">
    <location>
        <begin position="207"/>
        <end position="225"/>
    </location>
</feature>
<dbReference type="Gene3D" id="1.20.1250.20">
    <property type="entry name" value="MFS general substrate transporter like domains"/>
    <property type="match status" value="2"/>
</dbReference>
<name>A0A517LE78_9PEZI</name>
<dbReference type="InterPro" id="IPR020846">
    <property type="entry name" value="MFS_dom"/>
</dbReference>
<dbReference type="EMBL" id="CP042194">
    <property type="protein sequence ID" value="QDS73933.1"/>
    <property type="molecule type" value="Genomic_DNA"/>
</dbReference>
<evidence type="ECO:0000313" key="9">
    <source>
        <dbReference type="Proteomes" id="UP000316270"/>
    </source>
</evidence>
<keyword evidence="3 6" id="KW-1133">Transmembrane helix</keyword>
<comment type="subcellular location">
    <subcellularLocation>
        <location evidence="1">Membrane</location>
        <topology evidence="1">Multi-pass membrane protein</topology>
    </subcellularLocation>
</comment>
<evidence type="ECO:0000256" key="5">
    <source>
        <dbReference type="SAM" id="MobiDB-lite"/>
    </source>
</evidence>
<dbReference type="InterPro" id="IPR011701">
    <property type="entry name" value="MFS"/>
</dbReference>
<feature type="domain" description="Major facilitator superfamily (MFS) profile" evidence="7">
    <location>
        <begin position="84"/>
        <end position="593"/>
    </location>
</feature>
<keyword evidence="4 6" id="KW-0472">Membrane</keyword>
<dbReference type="OrthoDB" id="4078873at2759"/>
<feature type="region of interest" description="Disordered" evidence="5">
    <location>
        <begin position="1"/>
        <end position="37"/>
    </location>
</feature>
<feature type="transmembrane region" description="Helical" evidence="6">
    <location>
        <begin position="458"/>
        <end position="479"/>
    </location>
</feature>
<dbReference type="PANTHER" id="PTHR23501:SF3">
    <property type="entry name" value="MAJOR FACILITATOR SUPERFAMILY (MFS) PROFILE DOMAIN-CONTAINING PROTEIN"/>
    <property type="match status" value="1"/>
</dbReference>
<evidence type="ECO:0000256" key="2">
    <source>
        <dbReference type="ARBA" id="ARBA00022692"/>
    </source>
</evidence>
<proteinExistence type="predicted"/>
<feature type="transmembrane region" description="Helical" evidence="6">
    <location>
        <begin position="292"/>
        <end position="314"/>
    </location>
</feature>
<feature type="transmembrane region" description="Helical" evidence="6">
    <location>
        <begin position="326"/>
        <end position="345"/>
    </location>
</feature>
<dbReference type="Pfam" id="PF07690">
    <property type="entry name" value="MFS_1"/>
    <property type="match status" value="1"/>
</dbReference>
<organism evidence="8 9">
    <name type="scientific">Venturia effusa</name>
    <dbReference type="NCBI Taxonomy" id="50376"/>
    <lineage>
        <taxon>Eukaryota</taxon>
        <taxon>Fungi</taxon>
        <taxon>Dikarya</taxon>
        <taxon>Ascomycota</taxon>
        <taxon>Pezizomycotina</taxon>
        <taxon>Dothideomycetes</taxon>
        <taxon>Pleosporomycetidae</taxon>
        <taxon>Venturiales</taxon>
        <taxon>Venturiaceae</taxon>
        <taxon>Venturia</taxon>
    </lineage>
</organism>
<evidence type="ECO:0000256" key="6">
    <source>
        <dbReference type="SAM" id="Phobius"/>
    </source>
</evidence>
<feature type="transmembrane region" description="Helical" evidence="6">
    <location>
        <begin position="491"/>
        <end position="518"/>
    </location>
</feature>
<feature type="transmembrane region" description="Helical" evidence="6">
    <location>
        <begin position="365"/>
        <end position="383"/>
    </location>
</feature>
<dbReference type="PROSITE" id="PS50850">
    <property type="entry name" value="MFS"/>
    <property type="match status" value="1"/>
</dbReference>